<gene>
    <name evidence="2" type="ORF">Mco01_14400</name>
</gene>
<organism evidence="2 3">
    <name type="scientific">Microbispora corallina</name>
    <dbReference type="NCBI Taxonomy" id="83302"/>
    <lineage>
        <taxon>Bacteria</taxon>
        <taxon>Bacillati</taxon>
        <taxon>Actinomycetota</taxon>
        <taxon>Actinomycetes</taxon>
        <taxon>Streptosporangiales</taxon>
        <taxon>Streptosporangiaceae</taxon>
        <taxon>Microbispora</taxon>
    </lineage>
</organism>
<protein>
    <submittedName>
        <fullName evidence="2">Uncharacterized protein</fullName>
    </submittedName>
</protein>
<evidence type="ECO:0000313" key="3">
    <source>
        <dbReference type="Proteomes" id="UP000603904"/>
    </source>
</evidence>
<comment type="caution">
    <text evidence="2">The sequence shown here is derived from an EMBL/GenBank/DDBJ whole genome shotgun (WGS) entry which is preliminary data.</text>
</comment>
<evidence type="ECO:0000256" key="1">
    <source>
        <dbReference type="SAM" id="MobiDB-lite"/>
    </source>
</evidence>
<keyword evidence="3" id="KW-1185">Reference proteome</keyword>
<dbReference type="EMBL" id="BOOC01000003">
    <property type="protein sequence ID" value="GIH38440.1"/>
    <property type="molecule type" value="Genomic_DNA"/>
</dbReference>
<feature type="region of interest" description="Disordered" evidence="1">
    <location>
        <begin position="1"/>
        <end position="31"/>
    </location>
</feature>
<name>A0ABQ4FUE2_9ACTN</name>
<evidence type="ECO:0000313" key="2">
    <source>
        <dbReference type="EMBL" id="GIH38440.1"/>
    </source>
</evidence>
<proteinExistence type="predicted"/>
<accession>A0ABQ4FUE2</accession>
<sequence>MQDGGGAEGRHPLGQRDLAQEPLPRLGVGGQPRVQQLHRDLPARGAAAQEDDALAALAEAVDERVRAQTRRIAVL</sequence>
<reference evidence="2 3" key="1">
    <citation type="submission" date="2021-01" db="EMBL/GenBank/DDBJ databases">
        <title>Whole genome shotgun sequence of Microbispora corallina NBRC 16416.</title>
        <authorList>
            <person name="Komaki H."/>
            <person name="Tamura T."/>
        </authorList>
    </citation>
    <scope>NUCLEOTIDE SEQUENCE [LARGE SCALE GENOMIC DNA]</scope>
    <source>
        <strain evidence="2 3">NBRC 16416</strain>
    </source>
</reference>
<dbReference type="Proteomes" id="UP000603904">
    <property type="component" value="Unassembled WGS sequence"/>
</dbReference>